<dbReference type="PANTHER" id="PTHR11562:SF17">
    <property type="entry name" value="RE54080P-RELATED"/>
    <property type="match status" value="1"/>
</dbReference>
<keyword evidence="5" id="KW-0862">Zinc</keyword>
<feature type="transmembrane region" description="Helical" evidence="9">
    <location>
        <begin position="115"/>
        <end position="139"/>
    </location>
</feature>
<sequence>MHDHSHSHAPKDFGPTFAITTGLNVALVIGQGIFGFYANSLALLADAGHNLSDVMGLLLAWGAVAIASWRPSPRYTYRLHGASILAALANALLLLAAVGAIAWEAIQRFNAPEEVASGTVIVLAALGVAVNGFSAWLLSRGSRSDLNVHGAFLHMVADAGVSVAVIVAAVGIHFTGWQWLDPATSLLISVVILVGTWNLLRESLKLSLNAAPVGTDLAAVERYLNEQPEVASLHDLHVWALSTTETALTCHIVTPAGHPGDAFLQRVADELHHRFDIGHCTLQIELGDAGRCGLAPDNVF</sequence>
<proteinExistence type="inferred from homology"/>
<reference evidence="12 13" key="1">
    <citation type="submission" date="2018-07" db="EMBL/GenBank/DDBJ databases">
        <authorList>
            <person name="Quirk P.G."/>
            <person name="Krulwich T.A."/>
        </authorList>
    </citation>
    <scope>NUCLEOTIDE SEQUENCE [LARGE SCALE GENOMIC DNA]</scope>
    <source>
        <strain evidence="12 13">CC-BB4</strain>
    </source>
</reference>
<feature type="domain" description="Cation efflux protein cytoplasmic" evidence="11">
    <location>
        <begin position="214"/>
        <end position="285"/>
    </location>
</feature>
<evidence type="ECO:0000256" key="4">
    <source>
        <dbReference type="ARBA" id="ARBA00022692"/>
    </source>
</evidence>
<evidence type="ECO:0000256" key="8">
    <source>
        <dbReference type="ARBA" id="ARBA00023136"/>
    </source>
</evidence>
<protein>
    <submittedName>
        <fullName evidence="12">Cation transporter</fullName>
    </submittedName>
</protein>
<evidence type="ECO:0000313" key="12">
    <source>
        <dbReference type="EMBL" id="AXK83094.1"/>
    </source>
</evidence>
<dbReference type="InterPro" id="IPR027470">
    <property type="entry name" value="Cation_efflux_CTD"/>
</dbReference>
<dbReference type="SUPFAM" id="SSF160240">
    <property type="entry name" value="Cation efflux protein cytoplasmic domain-like"/>
    <property type="match status" value="1"/>
</dbReference>
<feature type="transmembrane region" description="Helical" evidence="9">
    <location>
        <begin position="183"/>
        <end position="200"/>
    </location>
</feature>
<evidence type="ECO:0000256" key="6">
    <source>
        <dbReference type="ARBA" id="ARBA00022989"/>
    </source>
</evidence>
<dbReference type="Proteomes" id="UP000254889">
    <property type="component" value="Chromosome"/>
</dbReference>
<dbReference type="GO" id="GO:0005385">
    <property type="term" value="F:zinc ion transmembrane transporter activity"/>
    <property type="evidence" value="ECO:0007669"/>
    <property type="project" value="TreeGrafter"/>
</dbReference>
<dbReference type="InterPro" id="IPR002524">
    <property type="entry name" value="Cation_efflux"/>
</dbReference>
<dbReference type="RefSeq" id="WP_115693473.1">
    <property type="nucleotide sequence ID" value="NZ_CP031417.1"/>
</dbReference>
<accession>A0A346A1P7</accession>
<dbReference type="OrthoDB" id="9809646at2"/>
<feature type="transmembrane region" description="Helical" evidence="9">
    <location>
        <begin position="81"/>
        <end position="103"/>
    </location>
</feature>
<name>A0A346A1P7_9HYPH</name>
<evidence type="ECO:0000256" key="1">
    <source>
        <dbReference type="ARBA" id="ARBA00004141"/>
    </source>
</evidence>
<evidence type="ECO:0000256" key="2">
    <source>
        <dbReference type="ARBA" id="ARBA00008873"/>
    </source>
</evidence>
<dbReference type="PANTHER" id="PTHR11562">
    <property type="entry name" value="CATION EFFLUX PROTEIN/ ZINC TRANSPORTER"/>
    <property type="match status" value="1"/>
</dbReference>
<gene>
    <name evidence="12" type="ORF">DW352_22790</name>
</gene>
<evidence type="ECO:0000256" key="3">
    <source>
        <dbReference type="ARBA" id="ARBA00022448"/>
    </source>
</evidence>
<evidence type="ECO:0000256" key="5">
    <source>
        <dbReference type="ARBA" id="ARBA00022906"/>
    </source>
</evidence>
<dbReference type="Pfam" id="PF16916">
    <property type="entry name" value="ZT_dimer"/>
    <property type="match status" value="1"/>
</dbReference>
<keyword evidence="5" id="KW-0864">Zinc transport</keyword>
<evidence type="ECO:0000259" key="11">
    <source>
        <dbReference type="Pfam" id="PF16916"/>
    </source>
</evidence>
<organism evidence="12 13">
    <name type="scientific">Pseudolabrys taiwanensis</name>
    <dbReference type="NCBI Taxonomy" id="331696"/>
    <lineage>
        <taxon>Bacteria</taxon>
        <taxon>Pseudomonadati</taxon>
        <taxon>Pseudomonadota</taxon>
        <taxon>Alphaproteobacteria</taxon>
        <taxon>Hyphomicrobiales</taxon>
        <taxon>Xanthobacteraceae</taxon>
        <taxon>Pseudolabrys</taxon>
    </lineage>
</organism>
<dbReference type="KEGG" id="ptaw:DW352_22790"/>
<feature type="transmembrane region" description="Helical" evidence="9">
    <location>
        <begin position="50"/>
        <end position="69"/>
    </location>
</feature>
<feature type="domain" description="Cation efflux protein transmembrane" evidence="10">
    <location>
        <begin position="21"/>
        <end position="205"/>
    </location>
</feature>
<keyword evidence="6 9" id="KW-1133">Transmembrane helix</keyword>
<dbReference type="InterPro" id="IPR036837">
    <property type="entry name" value="Cation_efflux_CTD_sf"/>
</dbReference>
<evidence type="ECO:0000313" key="13">
    <source>
        <dbReference type="Proteomes" id="UP000254889"/>
    </source>
</evidence>
<dbReference type="GO" id="GO:0005886">
    <property type="term" value="C:plasma membrane"/>
    <property type="evidence" value="ECO:0007669"/>
    <property type="project" value="TreeGrafter"/>
</dbReference>
<dbReference type="AlphaFoldDB" id="A0A346A1P7"/>
<evidence type="ECO:0000259" key="10">
    <source>
        <dbReference type="Pfam" id="PF01545"/>
    </source>
</evidence>
<feature type="transmembrane region" description="Helical" evidence="9">
    <location>
        <begin position="151"/>
        <end position="177"/>
    </location>
</feature>
<dbReference type="InterPro" id="IPR027469">
    <property type="entry name" value="Cation_efflux_TMD_sf"/>
</dbReference>
<dbReference type="InterPro" id="IPR058533">
    <property type="entry name" value="Cation_efflux_TM"/>
</dbReference>
<evidence type="ECO:0000256" key="7">
    <source>
        <dbReference type="ARBA" id="ARBA00023065"/>
    </source>
</evidence>
<dbReference type="Gene3D" id="1.20.1510.10">
    <property type="entry name" value="Cation efflux protein transmembrane domain"/>
    <property type="match status" value="1"/>
</dbReference>
<dbReference type="SUPFAM" id="SSF161111">
    <property type="entry name" value="Cation efflux protein transmembrane domain-like"/>
    <property type="match status" value="1"/>
</dbReference>
<dbReference type="Pfam" id="PF01545">
    <property type="entry name" value="Cation_efflux"/>
    <property type="match status" value="1"/>
</dbReference>
<keyword evidence="13" id="KW-1185">Reference proteome</keyword>
<evidence type="ECO:0000256" key="9">
    <source>
        <dbReference type="SAM" id="Phobius"/>
    </source>
</evidence>
<comment type="similarity">
    <text evidence="2">Belongs to the cation diffusion facilitator (CDF) transporter (TC 2.A.4) family. SLC30A subfamily.</text>
</comment>
<keyword evidence="4 9" id="KW-0812">Transmembrane</keyword>
<keyword evidence="8 9" id="KW-0472">Membrane</keyword>
<keyword evidence="7" id="KW-0406">Ion transport</keyword>
<comment type="subcellular location">
    <subcellularLocation>
        <location evidence="1">Membrane</location>
        <topology evidence="1">Multi-pass membrane protein</topology>
    </subcellularLocation>
</comment>
<dbReference type="InterPro" id="IPR050681">
    <property type="entry name" value="CDF/SLC30A"/>
</dbReference>
<keyword evidence="3" id="KW-0813">Transport</keyword>
<dbReference type="EMBL" id="CP031417">
    <property type="protein sequence ID" value="AXK83094.1"/>
    <property type="molecule type" value="Genomic_DNA"/>
</dbReference>
<dbReference type="NCBIfam" id="TIGR01297">
    <property type="entry name" value="CDF"/>
    <property type="match status" value="1"/>
</dbReference>
<feature type="transmembrane region" description="Helical" evidence="9">
    <location>
        <begin position="12"/>
        <end position="38"/>
    </location>
</feature>